<dbReference type="Pfam" id="PF03815">
    <property type="entry name" value="LCCL"/>
    <property type="match status" value="1"/>
</dbReference>
<dbReference type="Gene3D" id="2.170.130.20">
    <property type="entry name" value="LCCL-like domain"/>
    <property type="match status" value="1"/>
</dbReference>
<dbReference type="PANTHER" id="PTHR31331:SF1">
    <property type="entry name" value="CYSTEINE RICH SECRETORY PROTEIN LCCL DOMAIN CONTAINING 2"/>
    <property type="match status" value="1"/>
</dbReference>
<evidence type="ECO:0000313" key="4">
    <source>
        <dbReference type="Proteomes" id="UP000242287"/>
    </source>
</evidence>
<feature type="domain" description="LCCL" evidence="2">
    <location>
        <begin position="268"/>
        <end position="363"/>
    </location>
</feature>
<dbReference type="InterPro" id="IPR036609">
    <property type="entry name" value="LCCL_sf"/>
</dbReference>
<evidence type="ECO:0000313" key="3">
    <source>
        <dbReference type="EMBL" id="PFH54798.1"/>
    </source>
</evidence>
<evidence type="ECO:0000259" key="2">
    <source>
        <dbReference type="PROSITE" id="PS50820"/>
    </source>
</evidence>
<sequence>MAVPPDFNILDISGKFIMNKSLSGDTDEILRLQGVGWIKRTAIRYGTLTLAIKHYKDEDTFEHIDIDQTLTGGIPGTTELRTLSWKERPHEDHLFGAVIGKSRRCKADVLDDEFLTTGWTSDTYEHGLVQSYVESDTPKSGTTWIANQTWGMEDVNNERRYTRHVYFTGPAREEIRVKLVYDYTPIPLLDRSYNFWHFHFTIGIESAILKATQPLTAAWLLVVLAAAYIIGLAFFSRAQSFITPPSSYLGCTSTFWLAKDGCGLDGQLCGPFDNELFDFRCPARCDGVILQNPRTIGNEQIAFKPLIVGGGDDNRTYRGDSFICAAAIQAGVITNSKGGCGSVELVSNFSNFFPYTSRGLTSIGFPTIFPVSFRFGSSTSLTHCDDLRDPALAFNVIITFILFTVLRPRPIILFWCLVCIGYWHVALFSQPQGPPPKLGIAFGNFLPVLFVAYAFWRVAFRFTLSAFYNAPVEAALLYLTPYWVAVLNNLTFDKIPISRLTSSDLAKRNGAITALVVILIILTILVINQIRVVRKTGWLPYYLGWYVLGGLTVMVIALLPGLQLRIHHYILAIILIPGTGFPTRLCAFYQGLLLGLLLNGTAAFGFDSILQTADELRLDAAFGSELPTFLTTSATYNQSIPLSDQFLSWAPLTDDWDGFALLVDDVERYVGTALNYSLKALDATLPHFFRLAFTLSGVAGDFTMPAILWPNGTWVDPSFGPS</sequence>
<dbReference type="InterPro" id="IPR051957">
    <property type="entry name" value="CRISP-LCCL_domain"/>
</dbReference>
<keyword evidence="1" id="KW-1133">Transmembrane helix</keyword>
<dbReference type="SUPFAM" id="SSF69848">
    <property type="entry name" value="LCCL domain"/>
    <property type="match status" value="1"/>
</dbReference>
<dbReference type="STRING" id="703135.A0A2A9NX57"/>
<dbReference type="EMBL" id="KZ301969">
    <property type="protein sequence ID" value="PFH54798.1"/>
    <property type="molecule type" value="Genomic_DNA"/>
</dbReference>
<keyword evidence="4" id="KW-1185">Reference proteome</keyword>
<dbReference type="AlphaFoldDB" id="A0A2A9NX57"/>
<dbReference type="InterPro" id="IPR004043">
    <property type="entry name" value="LCCL"/>
</dbReference>
<name>A0A2A9NX57_9AGAR</name>
<organism evidence="3 4">
    <name type="scientific">Amanita thiersii Skay4041</name>
    <dbReference type="NCBI Taxonomy" id="703135"/>
    <lineage>
        <taxon>Eukaryota</taxon>
        <taxon>Fungi</taxon>
        <taxon>Dikarya</taxon>
        <taxon>Basidiomycota</taxon>
        <taxon>Agaricomycotina</taxon>
        <taxon>Agaricomycetes</taxon>
        <taxon>Agaricomycetidae</taxon>
        <taxon>Agaricales</taxon>
        <taxon>Pluteineae</taxon>
        <taxon>Amanitaceae</taxon>
        <taxon>Amanita</taxon>
    </lineage>
</organism>
<feature type="transmembrane region" description="Helical" evidence="1">
    <location>
        <begin position="412"/>
        <end position="429"/>
    </location>
</feature>
<reference evidence="3 4" key="1">
    <citation type="submission" date="2014-02" db="EMBL/GenBank/DDBJ databases">
        <title>Transposable element dynamics among asymbiotic and ectomycorrhizal Amanita fungi.</title>
        <authorList>
            <consortium name="DOE Joint Genome Institute"/>
            <person name="Hess J."/>
            <person name="Skrede I."/>
            <person name="Wolfe B."/>
            <person name="LaButti K."/>
            <person name="Ohm R.A."/>
            <person name="Grigoriev I.V."/>
            <person name="Pringle A."/>
        </authorList>
    </citation>
    <scope>NUCLEOTIDE SEQUENCE [LARGE SCALE GENOMIC DNA]</scope>
    <source>
        <strain evidence="3 4">SKay4041</strain>
    </source>
</reference>
<feature type="transmembrane region" description="Helical" evidence="1">
    <location>
        <begin position="217"/>
        <end position="235"/>
    </location>
</feature>
<dbReference type="PANTHER" id="PTHR31331">
    <property type="entry name" value="LCCL DOMAIN PROTEIN (AFU_ORTHOLOGUE AFUA_5G08630)"/>
    <property type="match status" value="1"/>
</dbReference>
<dbReference type="PROSITE" id="PS50820">
    <property type="entry name" value="LCCL"/>
    <property type="match status" value="1"/>
</dbReference>
<keyword evidence="1" id="KW-0812">Transmembrane</keyword>
<evidence type="ECO:0000256" key="1">
    <source>
        <dbReference type="SAM" id="Phobius"/>
    </source>
</evidence>
<keyword evidence="1" id="KW-0472">Membrane</keyword>
<proteinExistence type="predicted"/>
<protein>
    <recommendedName>
        <fullName evidence="2">LCCL domain-containing protein</fullName>
    </recommendedName>
</protein>
<feature type="transmembrane region" description="Helical" evidence="1">
    <location>
        <begin position="566"/>
        <end position="582"/>
    </location>
</feature>
<feature type="transmembrane region" description="Helical" evidence="1">
    <location>
        <begin position="542"/>
        <end position="559"/>
    </location>
</feature>
<feature type="transmembrane region" description="Helical" evidence="1">
    <location>
        <begin position="511"/>
        <end position="530"/>
    </location>
</feature>
<dbReference type="Proteomes" id="UP000242287">
    <property type="component" value="Unassembled WGS sequence"/>
</dbReference>
<gene>
    <name evidence="3" type="ORF">AMATHDRAFT_331</name>
</gene>
<feature type="transmembrane region" description="Helical" evidence="1">
    <location>
        <begin position="468"/>
        <end position="490"/>
    </location>
</feature>
<accession>A0A2A9NX57</accession>
<dbReference type="OrthoDB" id="441660at2759"/>
<feature type="transmembrane region" description="Helical" evidence="1">
    <location>
        <begin position="438"/>
        <end position="456"/>
    </location>
</feature>